<dbReference type="SUPFAM" id="SSF47226">
    <property type="entry name" value="Histidine-containing phosphotransfer domain, HPT domain"/>
    <property type="match status" value="1"/>
</dbReference>
<dbReference type="InterPro" id="IPR008207">
    <property type="entry name" value="Sig_transdc_His_kin_Hpt_dom"/>
</dbReference>
<evidence type="ECO:0000256" key="14">
    <source>
        <dbReference type="PROSITE-ProRule" id="PRU00110"/>
    </source>
</evidence>
<dbReference type="PROSITE" id="PS50110">
    <property type="entry name" value="RESPONSE_REGULATORY"/>
    <property type="match status" value="1"/>
</dbReference>
<dbReference type="RefSeq" id="WP_261271525.1">
    <property type="nucleotide sequence ID" value="NZ_JAMTCC010000002.1"/>
</dbReference>
<keyword evidence="6 15" id="KW-0597">Phosphoprotein</keyword>
<name>A0A9X2WR98_9GAMM</name>
<dbReference type="InterPro" id="IPR003594">
    <property type="entry name" value="HATPase_dom"/>
</dbReference>
<feature type="transmembrane region" description="Helical" evidence="17">
    <location>
        <begin position="20"/>
        <end position="41"/>
    </location>
</feature>
<feature type="modified residue" description="Phosphohistidine" evidence="14">
    <location>
        <position position="969"/>
    </location>
</feature>
<dbReference type="Gene3D" id="1.10.287.130">
    <property type="match status" value="1"/>
</dbReference>
<dbReference type="PRINTS" id="PR00344">
    <property type="entry name" value="BCTRLSENSOR"/>
</dbReference>
<evidence type="ECO:0000256" key="3">
    <source>
        <dbReference type="ARBA" id="ARBA00012438"/>
    </source>
</evidence>
<comment type="catalytic activity">
    <reaction evidence="1">
        <text>ATP + protein L-histidine = ADP + protein N-phospho-L-histidine.</text>
        <dbReference type="EC" id="2.7.13.3"/>
    </reaction>
</comment>
<gene>
    <name evidence="21" type="ORF">NE536_01130</name>
</gene>
<keyword evidence="5" id="KW-0997">Cell inner membrane</keyword>
<comment type="subcellular location">
    <subcellularLocation>
        <location evidence="2">Cell inner membrane</location>
        <topology evidence="2">Multi-pass membrane protein</topology>
    </subcellularLocation>
</comment>
<dbReference type="AlphaFoldDB" id="A0A9X2WR98"/>
<dbReference type="SUPFAM" id="SSF55874">
    <property type="entry name" value="ATPase domain of HSP90 chaperone/DNA topoisomerase II/histidine kinase"/>
    <property type="match status" value="1"/>
</dbReference>
<keyword evidence="10 21" id="KW-0547">Nucleotide-binding</keyword>
<evidence type="ECO:0000256" key="5">
    <source>
        <dbReference type="ARBA" id="ARBA00022519"/>
    </source>
</evidence>
<keyword evidence="9" id="KW-0418">Kinase</keyword>
<feature type="domain" description="Response regulatory" evidence="19">
    <location>
        <begin position="807"/>
        <end position="919"/>
    </location>
</feature>
<evidence type="ECO:0000256" key="13">
    <source>
        <dbReference type="ARBA" id="ARBA00023136"/>
    </source>
</evidence>
<evidence type="ECO:0000259" key="20">
    <source>
        <dbReference type="PROSITE" id="PS50894"/>
    </source>
</evidence>
<dbReference type="Gene3D" id="3.40.50.2300">
    <property type="match status" value="1"/>
</dbReference>
<feature type="transmembrane region" description="Helical" evidence="17">
    <location>
        <begin position="99"/>
        <end position="118"/>
    </location>
</feature>
<dbReference type="CDD" id="cd12914">
    <property type="entry name" value="PDC1_DGC_like"/>
    <property type="match status" value="1"/>
</dbReference>
<dbReference type="Pfam" id="PF00512">
    <property type="entry name" value="HisKA"/>
    <property type="match status" value="1"/>
</dbReference>
<feature type="transmembrane region" description="Helical" evidence="17">
    <location>
        <begin position="176"/>
        <end position="199"/>
    </location>
</feature>
<dbReference type="Pfam" id="PF01627">
    <property type="entry name" value="Hpt"/>
    <property type="match status" value="1"/>
</dbReference>
<dbReference type="InterPro" id="IPR003661">
    <property type="entry name" value="HisK_dim/P_dom"/>
</dbReference>
<dbReference type="PANTHER" id="PTHR43047">
    <property type="entry name" value="TWO-COMPONENT HISTIDINE PROTEIN KINASE"/>
    <property type="match status" value="1"/>
</dbReference>
<protein>
    <recommendedName>
        <fullName evidence="3">histidine kinase</fullName>
        <ecNumber evidence="3">2.7.13.3</ecNumber>
    </recommendedName>
</protein>
<evidence type="ECO:0000256" key="6">
    <source>
        <dbReference type="ARBA" id="ARBA00022553"/>
    </source>
</evidence>
<dbReference type="InterPro" id="IPR005467">
    <property type="entry name" value="His_kinase_dom"/>
</dbReference>
<dbReference type="CDD" id="cd16922">
    <property type="entry name" value="HATPase_EvgS-ArcB-TorS-like"/>
    <property type="match status" value="1"/>
</dbReference>
<evidence type="ECO:0000256" key="9">
    <source>
        <dbReference type="ARBA" id="ARBA00022777"/>
    </source>
</evidence>
<dbReference type="SMART" id="SM00387">
    <property type="entry name" value="HATPase_c"/>
    <property type="match status" value="1"/>
</dbReference>
<dbReference type="SMART" id="SM00448">
    <property type="entry name" value="REC"/>
    <property type="match status" value="1"/>
</dbReference>
<dbReference type="PROSITE" id="PS50109">
    <property type="entry name" value="HIS_KIN"/>
    <property type="match status" value="1"/>
</dbReference>
<keyword evidence="10 21" id="KW-0067">ATP-binding</keyword>
<keyword evidence="11 17" id="KW-1133">Transmembrane helix</keyword>
<dbReference type="SUPFAM" id="SSF52172">
    <property type="entry name" value="CheY-like"/>
    <property type="match status" value="1"/>
</dbReference>
<dbReference type="Pfam" id="PF02518">
    <property type="entry name" value="HATPase_c"/>
    <property type="match status" value="1"/>
</dbReference>
<dbReference type="InterPro" id="IPR036890">
    <property type="entry name" value="HATPase_C_sf"/>
</dbReference>
<keyword evidence="8 17" id="KW-0812">Transmembrane</keyword>
<evidence type="ECO:0000256" key="12">
    <source>
        <dbReference type="ARBA" id="ARBA00023012"/>
    </source>
</evidence>
<keyword evidence="12" id="KW-0902">Two-component regulatory system</keyword>
<dbReference type="InterPro" id="IPR036097">
    <property type="entry name" value="HisK_dim/P_sf"/>
</dbReference>
<feature type="modified residue" description="4-aspartylphosphate" evidence="15">
    <location>
        <position position="856"/>
    </location>
</feature>
<organism evidence="21 22">
    <name type="scientific">Shewanella septentrionalis</name>
    <dbReference type="NCBI Taxonomy" id="2952223"/>
    <lineage>
        <taxon>Bacteria</taxon>
        <taxon>Pseudomonadati</taxon>
        <taxon>Pseudomonadota</taxon>
        <taxon>Gammaproteobacteria</taxon>
        <taxon>Alteromonadales</taxon>
        <taxon>Shewanellaceae</taxon>
        <taxon>Shewanella</taxon>
    </lineage>
</organism>
<evidence type="ECO:0000259" key="19">
    <source>
        <dbReference type="PROSITE" id="PS50110"/>
    </source>
</evidence>
<evidence type="ECO:0000256" key="4">
    <source>
        <dbReference type="ARBA" id="ARBA00022475"/>
    </source>
</evidence>
<dbReference type="Gene3D" id="1.20.120.160">
    <property type="entry name" value="HPT domain"/>
    <property type="match status" value="1"/>
</dbReference>
<evidence type="ECO:0000259" key="18">
    <source>
        <dbReference type="PROSITE" id="PS50109"/>
    </source>
</evidence>
<evidence type="ECO:0000256" key="17">
    <source>
        <dbReference type="SAM" id="Phobius"/>
    </source>
</evidence>
<keyword evidence="16" id="KW-0175">Coiled coil</keyword>
<keyword evidence="4" id="KW-1003">Cell membrane</keyword>
<keyword evidence="7" id="KW-0808">Transferase</keyword>
<dbReference type="FunFam" id="3.30.565.10:FF:000010">
    <property type="entry name" value="Sensor histidine kinase RcsC"/>
    <property type="match status" value="1"/>
</dbReference>
<dbReference type="SUPFAM" id="SSF47384">
    <property type="entry name" value="Homodimeric domain of signal transducing histidine kinase"/>
    <property type="match status" value="1"/>
</dbReference>
<dbReference type="CDD" id="cd00082">
    <property type="entry name" value="HisKA"/>
    <property type="match status" value="1"/>
</dbReference>
<evidence type="ECO:0000313" key="21">
    <source>
        <dbReference type="EMBL" id="MCT7943980.1"/>
    </source>
</evidence>
<feature type="domain" description="Histidine kinase" evidence="18">
    <location>
        <begin position="565"/>
        <end position="781"/>
    </location>
</feature>
<evidence type="ECO:0000256" key="8">
    <source>
        <dbReference type="ARBA" id="ARBA00022692"/>
    </source>
</evidence>
<dbReference type="Gene3D" id="3.30.565.10">
    <property type="entry name" value="Histidine kinase-like ATPase, C-terminal domain"/>
    <property type="match status" value="1"/>
</dbReference>
<comment type="caution">
    <text evidence="21">The sequence shown here is derived from an EMBL/GenBank/DDBJ whole genome shotgun (WGS) entry which is preliminary data.</text>
</comment>
<evidence type="ECO:0000256" key="2">
    <source>
        <dbReference type="ARBA" id="ARBA00004429"/>
    </source>
</evidence>
<feature type="coiled-coil region" evidence="16">
    <location>
        <begin position="524"/>
        <end position="555"/>
    </location>
</feature>
<dbReference type="InterPro" id="IPR036641">
    <property type="entry name" value="HPT_dom_sf"/>
</dbReference>
<feature type="transmembrane region" description="Helical" evidence="17">
    <location>
        <begin position="130"/>
        <end position="156"/>
    </location>
</feature>
<dbReference type="GO" id="GO:0005886">
    <property type="term" value="C:plasma membrane"/>
    <property type="evidence" value="ECO:0007669"/>
    <property type="project" value="UniProtKB-SubCell"/>
</dbReference>
<reference evidence="21" key="1">
    <citation type="journal article" date="2023" name="Int. J. Syst. Evol. Microbiol.">
        <title>&lt;i&gt;Shewanella septentrionalis&lt;/i&gt; sp. nov. and &lt;i&gt;Shewanella holmiensis&lt;/i&gt; sp. nov., isolated from Baltic Sea water and sediments.</title>
        <authorList>
            <person name="Martin-Rodriguez A.J."/>
            <person name="Thorell K."/>
            <person name="Joffre E."/>
            <person name="Jensie-Markopoulos S."/>
            <person name="Moore E.R.B."/>
            <person name="Sjoling A."/>
        </authorList>
    </citation>
    <scope>NUCLEOTIDE SEQUENCE</scope>
    <source>
        <strain evidence="21">SP1W3</strain>
    </source>
</reference>
<dbReference type="SMART" id="SM00388">
    <property type="entry name" value="HisKA"/>
    <property type="match status" value="1"/>
</dbReference>
<evidence type="ECO:0000256" key="1">
    <source>
        <dbReference type="ARBA" id="ARBA00000085"/>
    </source>
</evidence>
<dbReference type="InterPro" id="IPR001789">
    <property type="entry name" value="Sig_transdc_resp-reg_receiver"/>
</dbReference>
<dbReference type="PROSITE" id="PS50894">
    <property type="entry name" value="HPT"/>
    <property type="match status" value="1"/>
</dbReference>
<feature type="transmembrane region" description="Helical" evidence="17">
    <location>
        <begin position="47"/>
        <end position="70"/>
    </location>
</feature>
<dbReference type="EC" id="2.7.13.3" evidence="3"/>
<dbReference type="InterPro" id="IPR011006">
    <property type="entry name" value="CheY-like_superfamily"/>
</dbReference>
<evidence type="ECO:0000256" key="15">
    <source>
        <dbReference type="PROSITE-ProRule" id="PRU00169"/>
    </source>
</evidence>
<keyword evidence="22" id="KW-1185">Reference proteome</keyword>
<feature type="domain" description="HPt" evidence="20">
    <location>
        <begin position="930"/>
        <end position="1017"/>
    </location>
</feature>
<evidence type="ECO:0000256" key="7">
    <source>
        <dbReference type="ARBA" id="ARBA00022679"/>
    </source>
</evidence>
<dbReference type="GO" id="GO:0005524">
    <property type="term" value="F:ATP binding"/>
    <property type="evidence" value="ECO:0007669"/>
    <property type="project" value="UniProtKB-KW"/>
</dbReference>
<dbReference type="Pfam" id="PF00072">
    <property type="entry name" value="Response_reg"/>
    <property type="match status" value="1"/>
</dbReference>
<evidence type="ECO:0000313" key="22">
    <source>
        <dbReference type="Proteomes" id="UP001155604"/>
    </source>
</evidence>
<proteinExistence type="predicted"/>
<sequence length="1017" mass="114821">MLATIKNNNKQIKKHRLLFLLYCIIIGFIANSFAVSFPIAVPLCVGNVAILVTLARLGPLWAIVCFAFVVYPLPSDIAIALSIIQIILFRIHIKNTNYGIIRISTIYFLVAFLTNKVLLPEVITDNLTFLILFTSLSTALFFWSIKAVHLLLALYVNAEELRKQSLQHQLSFRVGLYTAIPATLLITLGLNGITSLELVKQIFHYQKETSSLRERIELKLNDYKIKVETVVKTANTELTTITLKRLVEQSPEFISSLVTDDKGFIKAFYKRDANNEPLTKVTVADRPYFNQAKKTNSSYISDTFRGRTLGDDQLFAVSTPIIIDNNFNGILQLAVKLDYLLQVFDKRNDKISHRILIDNTGNKVWGNNISGNVGNIWNRPKDSKPMMDTFLSKSVFNPLMPIVFSEGAYHLVINEKIGLTGWSLYFFIDTNDLVIKFSIYFALALALITLILEASVRLSNEFLKNYTQALEELVYYTQQWDGKSISNNSLTFTQSALEIDTLAHSFANMQRRVATAHHAMISTMNDVKLLNEELEERVEHRTKELERERDKANQLAAIKTRFLANMSHEIRTPITIIKGFTEQILPKTQGDVYHALCKIEQNTLHLQNVINDILDAAKIDEGKMTIAEQAVAIYPFLSSLSESMEVLARPKKLKIEVNIDIAKTQYVMTDPYRLKQILLNFISNAIKFTVKGRIKLIANITNKNELYIAIIDEGIGISDQQASKLFEAFTQADSSTSRDYGGTGLGLFISKQLADAMSIKLTMQSKIGIGSCFAVTLPKNKIIEDAVHINKHDIEIVSTIPNWSGHLILIVDDVEDIRELISLYLKDTKIAIDFGQNGQQAIQLAQQKNYDLIILDQQMPIMDGLSAAKIIRELNKNTPLLSLSADILDTDGPQPNLFNKSIAKPFTKSQLISSIKSYINNKQDLEEIVNEEAEDELKAEYLQTLPKALSLIEQLINNDNKNNLERELHKLKGTSACLGLTTISICAANLQKLLKERMIKKHELHDLSMEIDKLLKK</sequence>
<evidence type="ECO:0000256" key="16">
    <source>
        <dbReference type="SAM" id="Coils"/>
    </source>
</evidence>
<keyword evidence="13 17" id="KW-0472">Membrane</keyword>
<accession>A0A9X2WR98</accession>
<evidence type="ECO:0000256" key="10">
    <source>
        <dbReference type="ARBA" id="ARBA00022840"/>
    </source>
</evidence>
<dbReference type="Proteomes" id="UP001155604">
    <property type="component" value="Unassembled WGS sequence"/>
</dbReference>
<dbReference type="Gene3D" id="3.30.450.20">
    <property type="entry name" value="PAS domain"/>
    <property type="match status" value="1"/>
</dbReference>
<dbReference type="GO" id="GO:0000155">
    <property type="term" value="F:phosphorelay sensor kinase activity"/>
    <property type="evidence" value="ECO:0007669"/>
    <property type="project" value="InterPro"/>
</dbReference>
<dbReference type="CDD" id="cd17546">
    <property type="entry name" value="REC_hyHK_CKI1_RcsC-like"/>
    <property type="match status" value="1"/>
</dbReference>
<dbReference type="InterPro" id="IPR004358">
    <property type="entry name" value="Sig_transdc_His_kin-like_C"/>
</dbReference>
<dbReference type="EMBL" id="JAMTCC010000002">
    <property type="protein sequence ID" value="MCT7943980.1"/>
    <property type="molecule type" value="Genomic_DNA"/>
</dbReference>
<evidence type="ECO:0000256" key="11">
    <source>
        <dbReference type="ARBA" id="ARBA00022989"/>
    </source>
</evidence>